<dbReference type="AlphaFoldDB" id="A0A851GJ82"/>
<dbReference type="Proteomes" id="UP000557872">
    <property type="component" value="Unassembled WGS sequence"/>
</dbReference>
<keyword evidence="1" id="KW-0812">Transmembrane</keyword>
<protein>
    <submittedName>
        <fullName evidence="2">Uncharacterized protein</fullName>
    </submittedName>
</protein>
<keyword evidence="1" id="KW-1133">Transmembrane helix</keyword>
<keyword evidence="3" id="KW-1185">Reference proteome</keyword>
<name>A0A851GJ82_9BACT</name>
<keyword evidence="1" id="KW-0472">Membrane</keyword>
<evidence type="ECO:0000256" key="1">
    <source>
        <dbReference type="SAM" id="Phobius"/>
    </source>
</evidence>
<evidence type="ECO:0000313" key="2">
    <source>
        <dbReference type="EMBL" id="NWK57573.1"/>
    </source>
</evidence>
<dbReference type="EMBL" id="JACBAZ010000016">
    <property type="protein sequence ID" value="NWK57573.1"/>
    <property type="molecule type" value="Genomic_DNA"/>
</dbReference>
<sequence length="177" mass="20450">MIAQIDFTQITLPQWAIGISLLSLTVSGITFVFGRDIRGQYKNRNAVDVGEFLIRLERYWTAVEKLHDHGFKHQSGQIETNAKKSREAFGRYKKEAGRLRLQVQSMLPEDQANCLAHVHSTWSDALYTDQSLCDRKDQTKNPGELELMEKTHNDLDLHVRRIRVKCQKREVAVKLTD</sequence>
<accession>A0A851GJ82</accession>
<evidence type="ECO:0000313" key="3">
    <source>
        <dbReference type="Proteomes" id="UP000557872"/>
    </source>
</evidence>
<organism evidence="2 3">
    <name type="scientific">Oceaniferula marina</name>
    <dbReference type="NCBI Taxonomy" id="2748318"/>
    <lineage>
        <taxon>Bacteria</taxon>
        <taxon>Pseudomonadati</taxon>
        <taxon>Verrucomicrobiota</taxon>
        <taxon>Verrucomicrobiia</taxon>
        <taxon>Verrucomicrobiales</taxon>
        <taxon>Verrucomicrobiaceae</taxon>
        <taxon>Oceaniferula</taxon>
    </lineage>
</organism>
<dbReference type="RefSeq" id="WP_178934819.1">
    <property type="nucleotide sequence ID" value="NZ_JACBAZ010000016.1"/>
</dbReference>
<comment type="caution">
    <text evidence="2">The sequence shown here is derived from an EMBL/GenBank/DDBJ whole genome shotgun (WGS) entry which is preliminary data.</text>
</comment>
<gene>
    <name evidence="2" type="ORF">HW115_18285</name>
</gene>
<reference evidence="2 3" key="1">
    <citation type="submission" date="2020-07" db="EMBL/GenBank/DDBJ databases">
        <title>Roseicoccus Jingziensis gen. nov., sp. nov., isolated from coastal seawater.</title>
        <authorList>
            <person name="Feng X."/>
        </authorList>
    </citation>
    <scope>NUCLEOTIDE SEQUENCE [LARGE SCALE GENOMIC DNA]</scope>
    <source>
        <strain evidence="2 3">N1E253</strain>
    </source>
</reference>
<feature type="transmembrane region" description="Helical" evidence="1">
    <location>
        <begin position="15"/>
        <end position="34"/>
    </location>
</feature>
<proteinExistence type="predicted"/>